<name>A0A183DWC6_9BILA</name>
<protein>
    <submittedName>
        <fullName evidence="3">GRIP domain-containing protein</fullName>
    </submittedName>
</protein>
<dbReference type="Proteomes" id="UP000271098">
    <property type="component" value="Unassembled WGS sequence"/>
</dbReference>
<reference evidence="1 2" key="2">
    <citation type="submission" date="2018-11" db="EMBL/GenBank/DDBJ databases">
        <authorList>
            <consortium name="Pathogen Informatics"/>
        </authorList>
    </citation>
    <scope>NUCLEOTIDE SEQUENCE [LARGE SCALE GENOMIC DNA]</scope>
</reference>
<evidence type="ECO:0000313" key="3">
    <source>
        <dbReference type="WBParaSite" id="GPUH_0001303101-mRNA-1"/>
    </source>
</evidence>
<sequence length="110" mass="12453">MAAALKEVDLETPAGNIANALAHIFLLTPREKLRQQAYQMLGVTNNRDFALAVEQLIAKYLEKEQLKLDRRSRGETRTFSDITNLQNCSENDSFSDSVNSFFLRIDSEVS</sequence>
<reference evidence="3" key="1">
    <citation type="submission" date="2016-06" db="UniProtKB">
        <authorList>
            <consortium name="WormBaseParasite"/>
        </authorList>
    </citation>
    <scope>IDENTIFICATION</scope>
</reference>
<dbReference type="AlphaFoldDB" id="A0A183DWC6"/>
<dbReference type="WBParaSite" id="GPUH_0001303101-mRNA-1">
    <property type="protein sequence ID" value="GPUH_0001303101-mRNA-1"/>
    <property type="gene ID" value="GPUH_0001303101"/>
</dbReference>
<evidence type="ECO:0000313" key="1">
    <source>
        <dbReference type="EMBL" id="VDN21488.1"/>
    </source>
</evidence>
<organism evidence="3">
    <name type="scientific">Gongylonema pulchrum</name>
    <dbReference type="NCBI Taxonomy" id="637853"/>
    <lineage>
        <taxon>Eukaryota</taxon>
        <taxon>Metazoa</taxon>
        <taxon>Ecdysozoa</taxon>
        <taxon>Nematoda</taxon>
        <taxon>Chromadorea</taxon>
        <taxon>Rhabditida</taxon>
        <taxon>Spirurina</taxon>
        <taxon>Spiruromorpha</taxon>
        <taxon>Spiruroidea</taxon>
        <taxon>Gongylonematidae</taxon>
        <taxon>Gongylonema</taxon>
    </lineage>
</organism>
<dbReference type="EMBL" id="UYRT01079840">
    <property type="protein sequence ID" value="VDN21488.1"/>
    <property type="molecule type" value="Genomic_DNA"/>
</dbReference>
<proteinExistence type="predicted"/>
<evidence type="ECO:0000313" key="2">
    <source>
        <dbReference type="Proteomes" id="UP000271098"/>
    </source>
</evidence>
<gene>
    <name evidence="1" type="ORF">GPUH_LOCUS13017</name>
</gene>
<dbReference type="OrthoDB" id="5800852at2759"/>
<accession>A0A183DWC6</accession>
<keyword evidence="2" id="KW-1185">Reference proteome</keyword>